<gene>
    <name evidence="1" type="ORF">KIN20_028464</name>
</gene>
<dbReference type="EMBL" id="JAHQIW010005940">
    <property type="protein sequence ID" value="KAJ1367531.1"/>
    <property type="molecule type" value="Genomic_DNA"/>
</dbReference>
<sequence>MVYTGKTEVSAHVPGIASSTEGARAFVQRLVRETVGVHSYQYAIILTILSQLTVNTTYEPMECQAVALSLKKEG</sequence>
<accession>A0AAD5R0Z4</accession>
<evidence type="ECO:0000313" key="2">
    <source>
        <dbReference type="Proteomes" id="UP001196413"/>
    </source>
</evidence>
<dbReference type="Proteomes" id="UP001196413">
    <property type="component" value="Unassembled WGS sequence"/>
</dbReference>
<keyword evidence="2" id="KW-1185">Reference proteome</keyword>
<comment type="caution">
    <text evidence="1">The sequence shown here is derived from an EMBL/GenBank/DDBJ whole genome shotgun (WGS) entry which is preliminary data.</text>
</comment>
<protein>
    <submittedName>
        <fullName evidence="1">Uncharacterized protein</fullName>
    </submittedName>
</protein>
<proteinExistence type="predicted"/>
<name>A0AAD5R0Z4_PARTN</name>
<reference evidence="1" key="1">
    <citation type="submission" date="2021-06" db="EMBL/GenBank/DDBJ databases">
        <title>Parelaphostrongylus tenuis whole genome reference sequence.</title>
        <authorList>
            <person name="Garwood T.J."/>
            <person name="Larsen P.A."/>
            <person name="Fountain-Jones N.M."/>
            <person name="Garbe J.R."/>
            <person name="Macchietto M.G."/>
            <person name="Kania S.A."/>
            <person name="Gerhold R.W."/>
            <person name="Richards J.E."/>
            <person name="Wolf T.M."/>
        </authorList>
    </citation>
    <scope>NUCLEOTIDE SEQUENCE</scope>
    <source>
        <strain evidence="1">MNPRO001-30</strain>
        <tissue evidence="1">Meninges</tissue>
    </source>
</reference>
<organism evidence="1 2">
    <name type="scientific">Parelaphostrongylus tenuis</name>
    <name type="common">Meningeal worm</name>
    <dbReference type="NCBI Taxonomy" id="148309"/>
    <lineage>
        <taxon>Eukaryota</taxon>
        <taxon>Metazoa</taxon>
        <taxon>Ecdysozoa</taxon>
        <taxon>Nematoda</taxon>
        <taxon>Chromadorea</taxon>
        <taxon>Rhabditida</taxon>
        <taxon>Rhabditina</taxon>
        <taxon>Rhabditomorpha</taxon>
        <taxon>Strongyloidea</taxon>
        <taxon>Metastrongylidae</taxon>
        <taxon>Parelaphostrongylus</taxon>
    </lineage>
</organism>
<evidence type="ECO:0000313" key="1">
    <source>
        <dbReference type="EMBL" id="KAJ1367531.1"/>
    </source>
</evidence>
<dbReference type="AlphaFoldDB" id="A0AAD5R0Z4"/>